<dbReference type="EMBL" id="JAACJL010000060">
    <property type="protein sequence ID" value="KAF4609706.1"/>
    <property type="molecule type" value="Genomic_DNA"/>
</dbReference>
<dbReference type="AlphaFoldDB" id="A0A8H4QFE8"/>
<sequence length="88" mass="9609">MAKIALYAKEKLGDSLDALLAGKLTGLVLQFAWFTTWIWNDDYVPAIKMYLEKLKDVGPIGDELMAAGLTTCCGWDVIDVLNAGLEAT</sequence>
<organism evidence="1 2">
    <name type="scientific">Agrocybe pediades</name>
    <dbReference type="NCBI Taxonomy" id="84607"/>
    <lineage>
        <taxon>Eukaryota</taxon>
        <taxon>Fungi</taxon>
        <taxon>Dikarya</taxon>
        <taxon>Basidiomycota</taxon>
        <taxon>Agaricomycotina</taxon>
        <taxon>Agaricomycetes</taxon>
        <taxon>Agaricomycetidae</taxon>
        <taxon>Agaricales</taxon>
        <taxon>Agaricineae</taxon>
        <taxon>Strophariaceae</taxon>
        <taxon>Agrocybe</taxon>
    </lineage>
</organism>
<evidence type="ECO:0000313" key="1">
    <source>
        <dbReference type="EMBL" id="KAF4609706.1"/>
    </source>
</evidence>
<proteinExistence type="predicted"/>
<evidence type="ECO:0000313" key="2">
    <source>
        <dbReference type="Proteomes" id="UP000521872"/>
    </source>
</evidence>
<protein>
    <submittedName>
        <fullName evidence="1">Uncharacterized protein</fullName>
    </submittedName>
</protein>
<comment type="caution">
    <text evidence="1">The sequence shown here is derived from an EMBL/GenBank/DDBJ whole genome shotgun (WGS) entry which is preliminary data.</text>
</comment>
<accession>A0A8H4QFE8</accession>
<dbReference type="Proteomes" id="UP000521872">
    <property type="component" value="Unassembled WGS sequence"/>
</dbReference>
<gene>
    <name evidence="1" type="ORF">D9613_011982</name>
</gene>
<name>A0A8H4QFE8_9AGAR</name>
<reference evidence="1 2" key="1">
    <citation type="submission" date="2019-12" db="EMBL/GenBank/DDBJ databases">
        <authorList>
            <person name="Floudas D."/>
            <person name="Bentzer J."/>
            <person name="Ahren D."/>
            <person name="Johansson T."/>
            <person name="Persson P."/>
            <person name="Tunlid A."/>
        </authorList>
    </citation>
    <scope>NUCLEOTIDE SEQUENCE [LARGE SCALE GENOMIC DNA]</scope>
    <source>
        <strain evidence="1 2">CBS 102.39</strain>
    </source>
</reference>
<keyword evidence="2" id="KW-1185">Reference proteome</keyword>